<accession>A0A2M8L4K3</accession>
<protein>
    <recommendedName>
        <fullName evidence="4">Histidine kinase</fullName>
    </recommendedName>
</protein>
<gene>
    <name evidence="2" type="ORF">COU95_00050</name>
</gene>
<keyword evidence="1" id="KW-1133">Transmembrane helix</keyword>
<reference evidence="3" key="1">
    <citation type="submission" date="2017-09" db="EMBL/GenBank/DDBJ databases">
        <title>Depth-based differentiation of microbial function through sediment-hosted aquifers and enrichment of novel symbionts in the deep terrestrial subsurface.</title>
        <authorList>
            <person name="Probst A.J."/>
            <person name="Ladd B."/>
            <person name="Jarett J.K."/>
            <person name="Geller-Mcgrath D.E."/>
            <person name="Sieber C.M.K."/>
            <person name="Emerson J.B."/>
            <person name="Anantharaman K."/>
            <person name="Thomas B.C."/>
            <person name="Malmstrom R."/>
            <person name="Stieglmeier M."/>
            <person name="Klingl A."/>
            <person name="Woyke T."/>
            <person name="Ryan C.M."/>
            <person name="Banfield J.F."/>
        </authorList>
    </citation>
    <scope>NUCLEOTIDE SEQUENCE [LARGE SCALE GENOMIC DNA]</scope>
</reference>
<dbReference type="Proteomes" id="UP000231474">
    <property type="component" value="Unassembled WGS sequence"/>
</dbReference>
<proteinExistence type="predicted"/>
<feature type="transmembrane region" description="Helical" evidence="1">
    <location>
        <begin position="37"/>
        <end position="53"/>
    </location>
</feature>
<dbReference type="EMBL" id="PFEK01000002">
    <property type="protein sequence ID" value="PJE67860.1"/>
    <property type="molecule type" value="Genomic_DNA"/>
</dbReference>
<dbReference type="AlphaFoldDB" id="A0A2M8L4K3"/>
<evidence type="ECO:0000313" key="3">
    <source>
        <dbReference type="Proteomes" id="UP000231474"/>
    </source>
</evidence>
<organism evidence="2 3">
    <name type="scientific">Candidatus Shapirobacteria bacterium CG10_big_fil_rev_8_21_14_0_10_40_9</name>
    <dbReference type="NCBI Taxonomy" id="1974888"/>
    <lineage>
        <taxon>Bacteria</taxon>
        <taxon>Candidatus Shapironibacteriota</taxon>
    </lineage>
</organism>
<keyword evidence="1" id="KW-0812">Transmembrane</keyword>
<comment type="caution">
    <text evidence="2">The sequence shown here is derived from an EMBL/GenBank/DDBJ whole genome shotgun (WGS) entry which is preliminary data.</text>
</comment>
<name>A0A2M8L4K3_9BACT</name>
<keyword evidence="1" id="KW-0472">Membrane</keyword>
<feature type="transmembrane region" description="Helical" evidence="1">
    <location>
        <begin position="59"/>
        <end position="77"/>
    </location>
</feature>
<evidence type="ECO:0000313" key="2">
    <source>
        <dbReference type="EMBL" id="PJE67860.1"/>
    </source>
</evidence>
<evidence type="ECO:0000256" key="1">
    <source>
        <dbReference type="SAM" id="Phobius"/>
    </source>
</evidence>
<feature type="transmembrane region" description="Helical" evidence="1">
    <location>
        <begin position="86"/>
        <end position="103"/>
    </location>
</feature>
<sequence length="106" mass="12339">MLKKAKNLIFKYRAYILGIFGLGLVWDIFFNQQISDLAVLILVILWILSIFSFRLEPKIGLILAALSYAVSFIFQFFNQEMIMEKGASWFFVFLLISLVQSFIKSE</sequence>
<feature type="transmembrane region" description="Helical" evidence="1">
    <location>
        <begin position="12"/>
        <end position="30"/>
    </location>
</feature>
<evidence type="ECO:0008006" key="4">
    <source>
        <dbReference type="Google" id="ProtNLM"/>
    </source>
</evidence>